<keyword evidence="1" id="KW-1133">Transmembrane helix</keyword>
<dbReference type="Proteomes" id="UP000325116">
    <property type="component" value="Unassembled WGS sequence"/>
</dbReference>
<keyword evidence="1" id="KW-0472">Membrane</keyword>
<evidence type="ECO:0000313" key="2">
    <source>
        <dbReference type="EMBL" id="TXJ11738.1"/>
    </source>
</evidence>
<comment type="caution">
    <text evidence="2">The sequence shown here is derived from an EMBL/GenBank/DDBJ whole genome shotgun (WGS) entry which is preliminary data.</text>
</comment>
<sequence length="327" mass="39315">MTILKNKILIKLIFIISILMIVALNLFGEIEESIEFKYYYYTNKIYHSTLKTEIIPSDYVFITTNSTNGNEYSYLYNLKNKEKKLFYHYSYPDRYYYDINGNLTTNWTDTNMEENRFYEITNNRFGETFYNLMDNSYNIFRITKDNIYNIYIQKAYKYSLTQPEIINKKDRGIYFFSHSVNRSLDIDYDYVNIVSYLCFQNEYYSGGYLEENGLLNYSSNGRIIVSEYSSWIYFSHSLTTSGINLTIGPTDNIYFQLNNKSLIKPTWNEFTNNNLNYAQKLDKYKNYKIFYSKKDIEKNLRIYNKINATKYLGFIPIEEFEYYLLAD</sequence>
<keyword evidence="1" id="KW-0812">Transmembrane</keyword>
<dbReference type="AlphaFoldDB" id="A0A5C8CFN6"/>
<organism evidence="2 3">
    <name type="scientific">Brachyspira aalborgi</name>
    <dbReference type="NCBI Taxonomy" id="29522"/>
    <lineage>
        <taxon>Bacteria</taxon>
        <taxon>Pseudomonadati</taxon>
        <taxon>Spirochaetota</taxon>
        <taxon>Spirochaetia</taxon>
        <taxon>Brachyspirales</taxon>
        <taxon>Brachyspiraceae</taxon>
        <taxon>Brachyspira</taxon>
    </lineage>
</organism>
<feature type="transmembrane region" description="Helical" evidence="1">
    <location>
        <begin position="9"/>
        <end position="28"/>
    </location>
</feature>
<name>A0A5C8CFN6_9SPIR</name>
<dbReference type="EMBL" id="SAXT01000005">
    <property type="protein sequence ID" value="TXJ11738.1"/>
    <property type="molecule type" value="Genomic_DNA"/>
</dbReference>
<evidence type="ECO:0000256" key="1">
    <source>
        <dbReference type="SAM" id="Phobius"/>
    </source>
</evidence>
<accession>A0A5C8CFN6</accession>
<protein>
    <submittedName>
        <fullName evidence="2">Uncharacterized protein</fullName>
    </submittedName>
</protein>
<proteinExistence type="predicted"/>
<reference evidence="2 3" key="1">
    <citation type="journal article" date="1992" name="Lakartidningen">
        <title>[Penicillin V and not amoxicillin is the first choice preparation in acute otitis].</title>
        <authorList>
            <person name="Kamme C."/>
            <person name="Lundgren K."/>
            <person name="Prellner K."/>
        </authorList>
    </citation>
    <scope>NUCLEOTIDE SEQUENCE [LARGE SCALE GENOMIC DNA]</scope>
    <source>
        <strain evidence="2 3">W1</strain>
    </source>
</reference>
<gene>
    <name evidence="2" type="ORF">EPJ80_08480</name>
</gene>
<evidence type="ECO:0000313" key="3">
    <source>
        <dbReference type="Proteomes" id="UP000325116"/>
    </source>
</evidence>
<dbReference type="RefSeq" id="WP_147758648.1">
    <property type="nucleotide sequence ID" value="NZ_SAXT01000005.1"/>
</dbReference>